<organism evidence="2">
    <name type="scientific">Oryza sativa subsp. japonica</name>
    <name type="common">Rice</name>
    <dbReference type="NCBI Taxonomy" id="39947"/>
    <lineage>
        <taxon>Eukaryota</taxon>
        <taxon>Viridiplantae</taxon>
        <taxon>Streptophyta</taxon>
        <taxon>Embryophyta</taxon>
        <taxon>Tracheophyta</taxon>
        <taxon>Spermatophyta</taxon>
        <taxon>Magnoliopsida</taxon>
        <taxon>Liliopsida</taxon>
        <taxon>Poales</taxon>
        <taxon>Poaceae</taxon>
        <taxon>BOP clade</taxon>
        <taxon>Oryzoideae</taxon>
        <taxon>Oryzeae</taxon>
        <taxon>Oryzinae</taxon>
        <taxon>Oryza</taxon>
        <taxon>Oryza sativa</taxon>
    </lineage>
</organism>
<dbReference type="EMBL" id="DP000009">
    <property type="protein sequence ID" value="ABF95392.1"/>
    <property type="molecule type" value="Genomic_DNA"/>
</dbReference>
<name>Q10MY2_ORYSJ</name>
<protein>
    <submittedName>
        <fullName evidence="2">Uncharacterized protein</fullName>
    </submittedName>
</protein>
<sequence length="81" mass="8507">MAMYRVFVTQGFRGGTGRNGHCHRRAADLLLPHHQIRVPGGLGTSDLATAETFRLVVGRGGGGGSRTWEEWGAGNASTGDG</sequence>
<accession>Q10MY2</accession>
<feature type="region of interest" description="Disordered" evidence="1">
    <location>
        <begin position="61"/>
        <end position="81"/>
    </location>
</feature>
<dbReference type="AlphaFoldDB" id="Q10MY2"/>
<proteinExistence type="predicted"/>
<gene>
    <name evidence="2" type="ordered locus">LOC_Os03g18040</name>
</gene>
<evidence type="ECO:0000256" key="1">
    <source>
        <dbReference type="SAM" id="MobiDB-lite"/>
    </source>
</evidence>
<reference evidence="2" key="2">
    <citation type="submission" date="2006-06" db="EMBL/GenBank/DDBJ databases">
        <authorList>
            <person name="Buell R."/>
            <person name="Wing R.A."/>
            <person name="McCombie W.A."/>
            <person name="Ouyang S."/>
        </authorList>
    </citation>
    <scope>NUCLEOTIDE SEQUENCE</scope>
</reference>
<reference evidence="2" key="1">
    <citation type="journal article" date="2005" name="Genome Res.">
        <title>Sequence, annotation, and analysis of synteny between rice chromosome 3 and diverged grass species.</title>
        <authorList>
            <consortium name="Rice Chromosome 3 Sequencing Consortium"/>
            <person name="Buell C.R."/>
            <person name="Yuan Q."/>
            <person name="Ouyang S."/>
            <person name="Liu J."/>
            <person name="Zhu W."/>
            <person name="Wang A."/>
            <person name="Maiti R."/>
            <person name="Haas B."/>
            <person name="Wortman J."/>
            <person name="Pertea M."/>
            <person name="Jones K.M."/>
            <person name="Kim M."/>
            <person name="Overton L."/>
            <person name="Tsitrin T."/>
            <person name="Fadrosh D."/>
            <person name="Bera J."/>
            <person name="Weaver B."/>
            <person name="Jin S."/>
            <person name="Johri S."/>
            <person name="Reardon M."/>
            <person name="Webb K."/>
            <person name="Hill J."/>
            <person name="Moffat K."/>
            <person name="Tallon L."/>
            <person name="Van Aken S."/>
            <person name="Lewis M."/>
            <person name="Utterback T."/>
            <person name="Feldblyum T."/>
            <person name="Zismann V."/>
            <person name="Iobst S."/>
            <person name="Hsiao J."/>
            <person name="de Vazeille A.R."/>
            <person name="Salzberg S.L."/>
            <person name="White O."/>
            <person name="Fraser C."/>
            <person name="Yu Y."/>
            <person name="Kim H."/>
            <person name="Rambo T."/>
            <person name="Currie J."/>
            <person name="Collura K."/>
            <person name="Kernodle-Thompson S."/>
            <person name="Wei F."/>
            <person name="Kudrna K."/>
            <person name="Ammiraju J.S."/>
            <person name="Luo M."/>
            <person name="Goicoechea J.L."/>
            <person name="Wing R.A."/>
            <person name="Henry D."/>
            <person name="Oates R."/>
            <person name="Palmer M."/>
            <person name="Pries G."/>
            <person name="Saski C."/>
            <person name="Simmons J."/>
            <person name="Soderlund C."/>
            <person name="Nelson W."/>
            <person name="de la Bastide M."/>
            <person name="Spiegel L."/>
            <person name="Nascimento L."/>
            <person name="Huang E."/>
            <person name="Preston R."/>
            <person name="Zutavern T."/>
            <person name="Palmer L."/>
            <person name="O'Shaughnessy A."/>
            <person name="Dike S."/>
            <person name="McCombie W.R."/>
            <person name="Minx P."/>
            <person name="Cordum H."/>
            <person name="Wilson R."/>
            <person name="Jin W."/>
            <person name="Lee H.R."/>
            <person name="Jiang J."/>
            <person name="Jackson S."/>
        </authorList>
    </citation>
    <scope>NUCLEOTIDE SEQUENCE [LARGE SCALE GENOMIC DNA]</scope>
</reference>
<evidence type="ECO:0000313" key="2">
    <source>
        <dbReference type="EMBL" id="ABF95392.1"/>
    </source>
</evidence>